<organism evidence="6 7">
    <name type="scientific">Actinia tenebrosa</name>
    <name type="common">Australian red waratah sea anemone</name>
    <dbReference type="NCBI Taxonomy" id="6105"/>
    <lineage>
        <taxon>Eukaryota</taxon>
        <taxon>Metazoa</taxon>
        <taxon>Cnidaria</taxon>
        <taxon>Anthozoa</taxon>
        <taxon>Hexacorallia</taxon>
        <taxon>Actiniaria</taxon>
        <taxon>Actiniidae</taxon>
        <taxon>Actinia</taxon>
    </lineage>
</organism>
<feature type="compositionally biased region" description="Basic and acidic residues" evidence="4">
    <location>
        <begin position="42"/>
        <end position="54"/>
    </location>
</feature>
<proteinExistence type="predicted"/>
<keyword evidence="5" id="KW-1133">Transmembrane helix</keyword>
<feature type="repeat" description="WD" evidence="3">
    <location>
        <begin position="86"/>
        <end position="127"/>
    </location>
</feature>
<dbReference type="AlphaFoldDB" id="A0A6P8HL63"/>
<gene>
    <name evidence="7" type="primary">LOC116290465</name>
</gene>
<reference evidence="7" key="1">
    <citation type="submission" date="2025-08" db="UniProtKB">
        <authorList>
            <consortium name="RefSeq"/>
        </authorList>
    </citation>
    <scope>IDENTIFICATION</scope>
    <source>
        <tissue evidence="7">Tentacle</tissue>
    </source>
</reference>
<dbReference type="InterPro" id="IPR036322">
    <property type="entry name" value="WD40_repeat_dom_sf"/>
</dbReference>
<dbReference type="PROSITE" id="PS50294">
    <property type="entry name" value="WD_REPEATS_REGION"/>
    <property type="match status" value="4"/>
</dbReference>
<dbReference type="OrthoDB" id="346371at2759"/>
<feature type="compositionally biased region" description="Basic residues" evidence="4">
    <location>
        <begin position="63"/>
        <end position="75"/>
    </location>
</feature>
<dbReference type="GeneID" id="116290465"/>
<dbReference type="Gene3D" id="2.130.10.10">
    <property type="entry name" value="YVTN repeat-like/Quinoprotein amine dehydrogenase"/>
    <property type="match status" value="3"/>
</dbReference>
<name>A0A6P8HL63_ACTTE</name>
<dbReference type="Proteomes" id="UP000515163">
    <property type="component" value="Unplaced"/>
</dbReference>
<dbReference type="PANTHER" id="PTHR44321:SF1">
    <property type="entry name" value="TRANSDUCIN BETA-LIKE PROTEIN 2"/>
    <property type="match status" value="1"/>
</dbReference>
<dbReference type="KEGG" id="aten:116290465"/>
<dbReference type="GO" id="GO:0005783">
    <property type="term" value="C:endoplasmic reticulum"/>
    <property type="evidence" value="ECO:0007669"/>
    <property type="project" value="TreeGrafter"/>
</dbReference>
<keyword evidence="6" id="KW-1185">Reference proteome</keyword>
<dbReference type="InterPro" id="IPR019775">
    <property type="entry name" value="WD40_repeat_CS"/>
</dbReference>
<dbReference type="PROSITE" id="PS00678">
    <property type="entry name" value="WD_REPEATS_1"/>
    <property type="match status" value="2"/>
</dbReference>
<feature type="repeat" description="WD" evidence="3">
    <location>
        <begin position="197"/>
        <end position="231"/>
    </location>
</feature>
<accession>A0A6P8HL63</accession>
<evidence type="ECO:0000256" key="3">
    <source>
        <dbReference type="PROSITE-ProRule" id="PRU00221"/>
    </source>
</evidence>
<feature type="transmembrane region" description="Helical" evidence="5">
    <location>
        <begin position="12"/>
        <end position="33"/>
    </location>
</feature>
<evidence type="ECO:0000256" key="1">
    <source>
        <dbReference type="ARBA" id="ARBA00022574"/>
    </source>
</evidence>
<feature type="region of interest" description="Disordered" evidence="4">
    <location>
        <begin position="36"/>
        <end position="75"/>
    </location>
</feature>
<evidence type="ECO:0000256" key="5">
    <source>
        <dbReference type="SAM" id="Phobius"/>
    </source>
</evidence>
<evidence type="ECO:0000256" key="2">
    <source>
        <dbReference type="ARBA" id="ARBA00022737"/>
    </source>
</evidence>
<keyword evidence="1 3" id="KW-0853">WD repeat</keyword>
<dbReference type="Pfam" id="PF00400">
    <property type="entry name" value="WD40"/>
    <property type="match status" value="4"/>
</dbReference>
<dbReference type="SMART" id="SM00320">
    <property type="entry name" value="WD40"/>
    <property type="match status" value="5"/>
</dbReference>
<dbReference type="PRINTS" id="PR00320">
    <property type="entry name" value="GPROTEINBRPT"/>
</dbReference>
<dbReference type="InterPro" id="IPR020472">
    <property type="entry name" value="WD40_PAC1"/>
</dbReference>
<evidence type="ECO:0000313" key="7">
    <source>
        <dbReference type="RefSeq" id="XP_031553355.1"/>
    </source>
</evidence>
<evidence type="ECO:0000256" key="4">
    <source>
        <dbReference type="SAM" id="MobiDB-lite"/>
    </source>
</evidence>
<sequence length="461" mass="51303">MADGTGLESAFGFIAISLFLGALGLAAFVFFSLRNKPSRSSDQSKSKETKDSLDQKTQNGRKSQTKGSKKKASSVVKSHKTQFAILKGHTDQVLDLDFSTNGKHLASCSQDRTVRLWSVKDFKEKEHKYIRANVDFDHATKVNFSPDSSEDLRQPQQPLRFRAFITALANGNTIRVFKTTKKKDGTGTAVTGEFDFPVKHKTEIISIAIASNGKYIMSCSKDTTIVIWNLKGEVLAIIDTLQVNNSFCSLSPCGRFVASAGFTPDVKLWEVEFDKGDNFRKISRAMELKGHTAGIYHFTFSSDSTRMATVSKDGTWRVWDIDVEYSKQEDPHLLLTGIYDASCNVYENMLIAMSPDAYVTAISMGRSLALFSTENGNLEEFLEEVHGDNITAIAWHPSSRYLATAGGNDRQIRVWHNAVGIKVEIDDLEGRLVRAKSDTIRGRLEQQILEARASLDKLNVQ</sequence>
<evidence type="ECO:0000313" key="6">
    <source>
        <dbReference type="Proteomes" id="UP000515163"/>
    </source>
</evidence>
<dbReference type="FunCoup" id="A0A6P8HL63">
    <property type="interactions" value="1222"/>
</dbReference>
<dbReference type="PANTHER" id="PTHR44321">
    <property type="entry name" value="TRANSDUCIN BETA-LIKE PROTEIN 2"/>
    <property type="match status" value="1"/>
</dbReference>
<dbReference type="InParanoid" id="A0A6P8HL63"/>
<feature type="repeat" description="WD" evidence="3">
    <location>
        <begin position="383"/>
        <end position="415"/>
    </location>
</feature>
<dbReference type="InterPro" id="IPR015943">
    <property type="entry name" value="WD40/YVTN_repeat-like_dom_sf"/>
</dbReference>
<keyword evidence="2" id="KW-0677">Repeat</keyword>
<protein>
    <submittedName>
        <fullName evidence="7">Transducin beta-like protein 2 isoform X1</fullName>
    </submittedName>
</protein>
<dbReference type="GO" id="GO:0030968">
    <property type="term" value="P:endoplasmic reticulum unfolded protein response"/>
    <property type="evidence" value="ECO:0007669"/>
    <property type="project" value="TreeGrafter"/>
</dbReference>
<feature type="repeat" description="WD" evidence="3">
    <location>
        <begin position="288"/>
        <end position="322"/>
    </location>
</feature>
<dbReference type="PROSITE" id="PS50082">
    <property type="entry name" value="WD_REPEATS_2"/>
    <property type="match status" value="4"/>
</dbReference>
<dbReference type="SUPFAM" id="SSF50978">
    <property type="entry name" value="WD40 repeat-like"/>
    <property type="match status" value="1"/>
</dbReference>
<dbReference type="RefSeq" id="XP_031553355.1">
    <property type="nucleotide sequence ID" value="XM_031697495.1"/>
</dbReference>
<dbReference type="InterPro" id="IPR042410">
    <property type="entry name" value="WBSCR13"/>
</dbReference>
<dbReference type="InterPro" id="IPR001680">
    <property type="entry name" value="WD40_rpt"/>
</dbReference>
<keyword evidence="5" id="KW-0472">Membrane</keyword>
<keyword evidence="5" id="KW-0812">Transmembrane</keyword>